<feature type="chain" id="PRO_5037458728" evidence="1">
    <location>
        <begin position="32"/>
        <end position="94"/>
    </location>
</feature>
<keyword evidence="1" id="KW-0732">Signal</keyword>
<evidence type="ECO:0000313" key="3">
    <source>
        <dbReference type="WBParaSite" id="PSAMB.scaffold187size67947.g3059.t1"/>
    </source>
</evidence>
<name>A0A914VF74_9BILA</name>
<feature type="signal peptide" evidence="1">
    <location>
        <begin position="1"/>
        <end position="31"/>
    </location>
</feature>
<sequence length="94" mass="10649">MRAKSTSSALVLRLWFFIALSCALLFSTTSARPPAPNSLERVLAEIMEEGAYMRILRSKAPQLSDEFQDRMALRNADTAEKLSRMRCYFNPVSC</sequence>
<dbReference type="AlphaFoldDB" id="A0A914VF74"/>
<dbReference type="Proteomes" id="UP000887566">
    <property type="component" value="Unplaced"/>
</dbReference>
<accession>A0A914VF74</accession>
<proteinExistence type="predicted"/>
<evidence type="ECO:0000256" key="1">
    <source>
        <dbReference type="SAM" id="SignalP"/>
    </source>
</evidence>
<organism evidence="2 3">
    <name type="scientific">Plectus sambesii</name>
    <dbReference type="NCBI Taxonomy" id="2011161"/>
    <lineage>
        <taxon>Eukaryota</taxon>
        <taxon>Metazoa</taxon>
        <taxon>Ecdysozoa</taxon>
        <taxon>Nematoda</taxon>
        <taxon>Chromadorea</taxon>
        <taxon>Plectida</taxon>
        <taxon>Plectina</taxon>
        <taxon>Plectoidea</taxon>
        <taxon>Plectidae</taxon>
        <taxon>Plectus</taxon>
    </lineage>
</organism>
<dbReference type="WBParaSite" id="PSAMB.scaffold187size67947.g3059.t1">
    <property type="protein sequence ID" value="PSAMB.scaffold187size67947.g3059.t1"/>
    <property type="gene ID" value="PSAMB.scaffold187size67947.g3059"/>
</dbReference>
<reference evidence="3" key="1">
    <citation type="submission" date="2022-11" db="UniProtKB">
        <authorList>
            <consortium name="WormBaseParasite"/>
        </authorList>
    </citation>
    <scope>IDENTIFICATION</scope>
</reference>
<keyword evidence="2" id="KW-1185">Reference proteome</keyword>
<protein>
    <submittedName>
        <fullName evidence="3">Uncharacterized protein</fullName>
    </submittedName>
</protein>
<evidence type="ECO:0000313" key="2">
    <source>
        <dbReference type="Proteomes" id="UP000887566"/>
    </source>
</evidence>